<protein>
    <submittedName>
        <fullName evidence="2">Uncharacterized protein</fullName>
    </submittedName>
</protein>
<feature type="region of interest" description="Disordered" evidence="1">
    <location>
        <begin position="1"/>
        <end position="152"/>
    </location>
</feature>
<feature type="compositionally biased region" description="Low complexity" evidence="1">
    <location>
        <begin position="14"/>
        <end position="33"/>
    </location>
</feature>
<dbReference type="AlphaFoldDB" id="A0A8J2SRA4"/>
<dbReference type="EMBL" id="CAKKNE010000004">
    <property type="protein sequence ID" value="CAH0372961.1"/>
    <property type="molecule type" value="Genomic_DNA"/>
</dbReference>
<keyword evidence="3" id="KW-1185">Reference proteome</keyword>
<accession>A0A8J2SRA4</accession>
<comment type="caution">
    <text evidence="2">The sequence shown here is derived from an EMBL/GenBank/DDBJ whole genome shotgun (WGS) entry which is preliminary data.</text>
</comment>
<name>A0A8J2SRA4_9STRA</name>
<proteinExistence type="predicted"/>
<evidence type="ECO:0000313" key="3">
    <source>
        <dbReference type="Proteomes" id="UP000789595"/>
    </source>
</evidence>
<evidence type="ECO:0000256" key="1">
    <source>
        <dbReference type="SAM" id="MobiDB-lite"/>
    </source>
</evidence>
<reference evidence="2" key="1">
    <citation type="submission" date="2021-11" db="EMBL/GenBank/DDBJ databases">
        <authorList>
            <consortium name="Genoscope - CEA"/>
            <person name="William W."/>
        </authorList>
    </citation>
    <scope>NUCLEOTIDE SEQUENCE</scope>
</reference>
<organism evidence="2 3">
    <name type="scientific">Pelagomonas calceolata</name>
    <dbReference type="NCBI Taxonomy" id="35677"/>
    <lineage>
        <taxon>Eukaryota</taxon>
        <taxon>Sar</taxon>
        <taxon>Stramenopiles</taxon>
        <taxon>Ochrophyta</taxon>
        <taxon>Pelagophyceae</taxon>
        <taxon>Pelagomonadales</taxon>
        <taxon>Pelagomonadaceae</taxon>
        <taxon>Pelagomonas</taxon>
    </lineage>
</organism>
<dbReference type="OrthoDB" id="10670069at2759"/>
<sequence length="519" mass="56033">MFACCTPKATPRQRTAATSPRRPSTASPPRSAPLEVEVAAPRPGLWSSHRQQSIAETPRNEGGSWQWIDVAESKTPSPRRRDESPAPSPGPSHRSTSTFFSGDDELDDTNYSGRIVRRSTSKGDVELYQPRSPKPAPKSADESEAAGDLRRLMLRTSEDDMALYSEDEDEDEAIRRRSWGVSASWGDESVADVERAELDGTNYDGRPVTSTSFADVGALERTTDHLSGVANGMGGLSAQFARAAAAKAPEPINDDEGLDNSLHDSRSGGQRMDERGFALLTRRSSSVPTIGGEAPPPRVNGRVRFGEPLVKGIACFEPASSKERAATWYTRAEYRSIRDAAWFIESLDVVRDLGDDAPSAPATAFGESRRGLCDDDTTKKRLARIRAVRFAVASASRHGLPADVVARLAATPDAALQAVEHAREDREAALACDEAEADHVPAEPPRVDRAAVMKLLQDHRGAFGIAPLVRKDSFSRLEDAASQSPPPEATAAAAAAARYRHALRLYSSTRARSAPAERG</sequence>
<dbReference type="Proteomes" id="UP000789595">
    <property type="component" value="Unassembled WGS sequence"/>
</dbReference>
<gene>
    <name evidence="2" type="ORF">PECAL_4P01230</name>
</gene>
<evidence type="ECO:0000313" key="2">
    <source>
        <dbReference type="EMBL" id="CAH0372961.1"/>
    </source>
</evidence>